<feature type="transmembrane region" description="Helical" evidence="1">
    <location>
        <begin position="43"/>
        <end position="65"/>
    </location>
</feature>
<keyword evidence="1" id="KW-0812">Transmembrane</keyword>
<name>A0A1M5XE78_9RHOB</name>
<evidence type="ECO:0000256" key="1">
    <source>
        <dbReference type="SAM" id="Phobius"/>
    </source>
</evidence>
<protein>
    <submittedName>
        <fullName evidence="2">Uncharacterized protein</fullName>
    </submittedName>
</protein>
<sequence length="163" mass="18031">MKVVRKTDEQLVLENTPWLLAIGLSLFILVFVGAGLARMSEDLFEGLAMMGISAVGGTLFLAIFVRRTQLILDRQTDSVRLRRRGFFGYSETRFTLSDLSRARVQVSRSSKNGAHTERVALVFTEGPDEGTHPVTLVYTNGKGPRRAETAINDWLEGSAARDA</sequence>
<dbReference type="AlphaFoldDB" id="A0A1M5XE78"/>
<dbReference type="OrthoDB" id="7728331at2"/>
<keyword evidence="1" id="KW-1133">Transmembrane helix</keyword>
<reference evidence="2 3" key="1">
    <citation type="submission" date="2016-11" db="EMBL/GenBank/DDBJ databases">
        <authorList>
            <person name="Jaros S."/>
            <person name="Januszkiewicz K."/>
            <person name="Wedrychowicz H."/>
        </authorList>
    </citation>
    <scope>NUCLEOTIDE SEQUENCE [LARGE SCALE GENOMIC DNA]</scope>
    <source>
        <strain evidence="2 3">DSM 29431</strain>
    </source>
</reference>
<evidence type="ECO:0000313" key="3">
    <source>
        <dbReference type="Proteomes" id="UP000184221"/>
    </source>
</evidence>
<proteinExistence type="predicted"/>
<gene>
    <name evidence="2" type="ORF">SAMN05443551_3884</name>
</gene>
<accession>A0A1M5XE78</accession>
<dbReference type="RefSeq" id="WP_072779750.1">
    <property type="nucleotide sequence ID" value="NZ_FQXC01000006.1"/>
</dbReference>
<dbReference type="Proteomes" id="UP000184221">
    <property type="component" value="Unassembled WGS sequence"/>
</dbReference>
<dbReference type="STRING" id="996342.SAMN05443551_3884"/>
<keyword evidence="1" id="KW-0472">Membrane</keyword>
<feature type="transmembrane region" description="Helical" evidence="1">
    <location>
        <begin position="12"/>
        <end position="37"/>
    </location>
</feature>
<keyword evidence="3" id="KW-1185">Reference proteome</keyword>
<evidence type="ECO:0000313" key="2">
    <source>
        <dbReference type="EMBL" id="SHH98059.1"/>
    </source>
</evidence>
<organism evidence="2 3">
    <name type="scientific">Marivita hallyeonensis</name>
    <dbReference type="NCBI Taxonomy" id="996342"/>
    <lineage>
        <taxon>Bacteria</taxon>
        <taxon>Pseudomonadati</taxon>
        <taxon>Pseudomonadota</taxon>
        <taxon>Alphaproteobacteria</taxon>
        <taxon>Rhodobacterales</taxon>
        <taxon>Roseobacteraceae</taxon>
        <taxon>Marivita</taxon>
    </lineage>
</organism>
<dbReference type="EMBL" id="FQXC01000006">
    <property type="protein sequence ID" value="SHH98059.1"/>
    <property type="molecule type" value="Genomic_DNA"/>
</dbReference>